<evidence type="ECO:0000256" key="10">
    <source>
        <dbReference type="SAM" id="Phobius"/>
    </source>
</evidence>
<dbReference type="InterPro" id="IPR013057">
    <property type="entry name" value="AA_transpt_TM"/>
</dbReference>
<organism evidence="12 13">
    <name type="scientific">Python bivittatus</name>
    <name type="common">Burmese python</name>
    <name type="synonym">Python molurus bivittatus</name>
    <dbReference type="NCBI Taxonomy" id="176946"/>
    <lineage>
        <taxon>Eukaryota</taxon>
        <taxon>Metazoa</taxon>
        <taxon>Chordata</taxon>
        <taxon>Craniata</taxon>
        <taxon>Vertebrata</taxon>
        <taxon>Euteleostomi</taxon>
        <taxon>Lepidosauria</taxon>
        <taxon>Squamata</taxon>
        <taxon>Bifurcata</taxon>
        <taxon>Unidentata</taxon>
        <taxon>Episquamata</taxon>
        <taxon>Toxicofera</taxon>
        <taxon>Serpentes</taxon>
        <taxon>Henophidia</taxon>
        <taxon>Pythonidae</taxon>
        <taxon>Python</taxon>
    </lineage>
</organism>
<evidence type="ECO:0000256" key="6">
    <source>
        <dbReference type="ARBA" id="ARBA00022970"/>
    </source>
</evidence>
<dbReference type="GO" id="GO:0005886">
    <property type="term" value="C:plasma membrane"/>
    <property type="evidence" value="ECO:0007669"/>
    <property type="project" value="UniProtKB-SubCell"/>
</dbReference>
<keyword evidence="4" id="KW-1003">Cell membrane</keyword>
<keyword evidence="3" id="KW-0813">Transport</keyword>
<feature type="domain" description="Amino acid transporter transmembrane" evidence="11">
    <location>
        <begin position="44"/>
        <end position="98"/>
    </location>
</feature>
<comment type="similarity">
    <text evidence="2">Belongs to the amino acid/polyamine transporter 2 family.</text>
</comment>
<evidence type="ECO:0000256" key="4">
    <source>
        <dbReference type="ARBA" id="ARBA00022475"/>
    </source>
</evidence>
<dbReference type="GeneID" id="103057928"/>
<accession>A0A9F2R581</accession>
<evidence type="ECO:0000313" key="13">
    <source>
        <dbReference type="RefSeq" id="XP_007436679.2"/>
    </source>
</evidence>
<protein>
    <submittedName>
        <fullName evidence="13">Probable sodium-coupled neutral amino acid transporter 6</fullName>
    </submittedName>
</protein>
<evidence type="ECO:0000256" key="9">
    <source>
        <dbReference type="ARBA" id="ARBA00023157"/>
    </source>
</evidence>
<evidence type="ECO:0000256" key="3">
    <source>
        <dbReference type="ARBA" id="ARBA00022448"/>
    </source>
</evidence>
<name>A0A9F2R581_PYTBI</name>
<proteinExistence type="inferred from homology"/>
<evidence type="ECO:0000259" key="11">
    <source>
        <dbReference type="Pfam" id="PF01490"/>
    </source>
</evidence>
<keyword evidence="6" id="KW-0029">Amino-acid transport</keyword>
<dbReference type="PANTHER" id="PTHR22950">
    <property type="entry name" value="AMINO ACID TRANSPORTER"/>
    <property type="match status" value="1"/>
</dbReference>
<dbReference type="AlphaFoldDB" id="A0A9F2R581"/>
<gene>
    <name evidence="13" type="primary">LOC103057928</name>
</gene>
<feature type="transmembrane region" description="Helical" evidence="10">
    <location>
        <begin position="75"/>
        <end position="96"/>
    </location>
</feature>
<evidence type="ECO:0000256" key="7">
    <source>
        <dbReference type="ARBA" id="ARBA00022989"/>
    </source>
</evidence>
<evidence type="ECO:0000256" key="1">
    <source>
        <dbReference type="ARBA" id="ARBA00004651"/>
    </source>
</evidence>
<dbReference type="Pfam" id="PF01490">
    <property type="entry name" value="Aa_trans"/>
    <property type="match status" value="1"/>
</dbReference>
<reference evidence="13" key="1">
    <citation type="submission" date="2025-08" db="UniProtKB">
        <authorList>
            <consortium name="RefSeq"/>
        </authorList>
    </citation>
    <scope>IDENTIFICATION</scope>
    <source>
        <tissue evidence="13">Liver</tissue>
    </source>
</reference>
<evidence type="ECO:0000256" key="8">
    <source>
        <dbReference type="ARBA" id="ARBA00023136"/>
    </source>
</evidence>
<evidence type="ECO:0000256" key="5">
    <source>
        <dbReference type="ARBA" id="ARBA00022692"/>
    </source>
</evidence>
<keyword evidence="9" id="KW-1015">Disulfide bond</keyword>
<keyword evidence="8 10" id="KW-0472">Membrane</keyword>
<dbReference type="GO" id="GO:0015186">
    <property type="term" value="F:L-glutamine transmembrane transporter activity"/>
    <property type="evidence" value="ECO:0007669"/>
    <property type="project" value="TreeGrafter"/>
</dbReference>
<keyword evidence="5 10" id="KW-0812">Transmembrane</keyword>
<sequence length="172" mass="19145">MEQPRVCSVSSEAGWYLSAQDLEEGAPLLSPPDTTSLNHVSTGTSFGFSVFNIMNAIMGSGILGLAYVMSKTGIIGFSVLLLIVATLASYSIFLLLSMCIYTGNPFDVVLSDEENCSKNPLHIKRLWNMFLDVKAHLRSILVYWNSLESKNKIRREWQITSCCQENYMDTSV</sequence>
<feature type="transmembrane region" description="Helical" evidence="10">
    <location>
        <begin position="46"/>
        <end position="68"/>
    </location>
</feature>
<keyword evidence="7 10" id="KW-1133">Transmembrane helix</keyword>
<dbReference type="RefSeq" id="XP_007436679.2">
    <property type="nucleotide sequence ID" value="XM_007436617.2"/>
</dbReference>
<evidence type="ECO:0000256" key="2">
    <source>
        <dbReference type="ARBA" id="ARBA00008066"/>
    </source>
</evidence>
<evidence type="ECO:0000313" key="12">
    <source>
        <dbReference type="Proteomes" id="UP000695026"/>
    </source>
</evidence>
<dbReference type="OrthoDB" id="655540at2759"/>
<keyword evidence="12" id="KW-1185">Reference proteome</keyword>
<dbReference type="Proteomes" id="UP000695026">
    <property type="component" value="Unplaced"/>
</dbReference>
<comment type="subcellular location">
    <subcellularLocation>
        <location evidence="1">Cell membrane</location>
        <topology evidence="1">Multi-pass membrane protein</topology>
    </subcellularLocation>
</comment>
<dbReference type="PANTHER" id="PTHR22950:SF366">
    <property type="entry name" value="SODIUM-COUPLED NEUTRAL AMINO ACID TRANSPORTER 6-RELATED"/>
    <property type="match status" value="1"/>
</dbReference>
<dbReference type="KEGG" id="pbi:103057928"/>